<dbReference type="RefSeq" id="WP_167125426.1">
    <property type="nucleotide sequence ID" value="NZ_CP133659.1"/>
</dbReference>
<keyword evidence="14" id="KW-1185">Reference proteome</keyword>
<evidence type="ECO:0000256" key="4">
    <source>
        <dbReference type="ARBA" id="ARBA00022737"/>
    </source>
</evidence>
<keyword evidence="7 9" id="KW-0472">Membrane</keyword>
<feature type="domain" description="CNNM transmembrane" evidence="12">
    <location>
        <begin position="6"/>
        <end position="207"/>
    </location>
</feature>
<keyword evidence="3 9" id="KW-0812">Transmembrane</keyword>
<dbReference type="Proteomes" id="UP001180616">
    <property type="component" value="Chromosome"/>
</dbReference>
<dbReference type="PANTHER" id="PTHR43099">
    <property type="entry name" value="UPF0053 PROTEIN YRKA"/>
    <property type="match status" value="1"/>
</dbReference>
<dbReference type="InterPro" id="IPR005170">
    <property type="entry name" value="Transptr-assoc_dom"/>
</dbReference>
<dbReference type="InterPro" id="IPR016169">
    <property type="entry name" value="FAD-bd_PCMH_sub2"/>
</dbReference>
<protein>
    <submittedName>
        <fullName evidence="13">Hemolysin family protein</fullName>
    </submittedName>
</protein>
<dbReference type="Gene3D" id="3.10.580.10">
    <property type="entry name" value="CBS-domain"/>
    <property type="match status" value="1"/>
</dbReference>
<feature type="transmembrane region" description="Helical" evidence="10">
    <location>
        <begin position="66"/>
        <end position="86"/>
    </location>
</feature>
<evidence type="ECO:0000256" key="9">
    <source>
        <dbReference type="PROSITE-ProRule" id="PRU01193"/>
    </source>
</evidence>
<sequence>MDDTGTSGSIYFEAGVILLLILINGFFSLAEMSLVASRKVRLRQDAERGVKGAATALRLLREPDRLFSTVQIGITLVGILTGAYGGAALAEHLSAALARVDMLRPYSGPLGFGLVILIITYFTLILGELVPKRMAFGTPEACARRTAPFMALLLRLALPLVRLLSASSRAASRLLRLPEGGDRAVTEEDIRGLIGEGAASGVVEHAERDMLERIFRLGDRRAGALMTHRSQVEWLDLDMPDAENMLRIAQSSHSCFPVARGDIAAATGVLKARDFLAARLAAPDIPMDGFIRQPLYIPETARALTLLDLFRHSEGLPFALVVDEYGEVQGVVTPNDVLEAVVGELPDESGDPDPAAVRREDGSWLLDGLLPFDEMCSLAGLGPAEEPDDRPGSYETLAGFMLHRLGRMPAMGDALRWRGHRFEIVDMDGRRIDRVLVTPDPERADDVGDDAP</sequence>
<dbReference type="CDD" id="cd04590">
    <property type="entry name" value="CBS_pair_CorC_HlyC_assoc"/>
    <property type="match status" value="1"/>
</dbReference>
<comment type="subcellular location">
    <subcellularLocation>
        <location evidence="1">Cell membrane</location>
        <topology evidence="1">Multi-pass membrane protein</topology>
    </subcellularLocation>
</comment>
<feature type="transmembrane region" description="Helical" evidence="10">
    <location>
        <begin position="147"/>
        <end position="165"/>
    </location>
</feature>
<evidence type="ECO:0000313" key="13">
    <source>
        <dbReference type="EMBL" id="WMW66454.1"/>
    </source>
</evidence>
<evidence type="ECO:0000256" key="8">
    <source>
        <dbReference type="PROSITE-ProRule" id="PRU00703"/>
    </source>
</evidence>
<dbReference type="SMART" id="SM01091">
    <property type="entry name" value="CorC_HlyC"/>
    <property type="match status" value="1"/>
</dbReference>
<keyword evidence="4" id="KW-0677">Repeat</keyword>
<dbReference type="SUPFAM" id="SSF56176">
    <property type="entry name" value="FAD-binding/transporter-associated domain-like"/>
    <property type="match status" value="1"/>
</dbReference>
<evidence type="ECO:0000256" key="1">
    <source>
        <dbReference type="ARBA" id="ARBA00004651"/>
    </source>
</evidence>
<evidence type="ECO:0000313" key="14">
    <source>
        <dbReference type="Proteomes" id="UP001180616"/>
    </source>
</evidence>
<evidence type="ECO:0000256" key="6">
    <source>
        <dbReference type="ARBA" id="ARBA00023122"/>
    </source>
</evidence>
<evidence type="ECO:0000256" key="2">
    <source>
        <dbReference type="ARBA" id="ARBA00022475"/>
    </source>
</evidence>
<dbReference type="InterPro" id="IPR036318">
    <property type="entry name" value="FAD-bd_PCMH-like_sf"/>
</dbReference>
<evidence type="ECO:0000256" key="7">
    <source>
        <dbReference type="ARBA" id="ARBA00023136"/>
    </source>
</evidence>
<organism evidence="13 14">
    <name type="scientific">Nitratidesulfovibrio liaohensis</name>
    <dbReference type="NCBI Taxonomy" id="2604158"/>
    <lineage>
        <taxon>Bacteria</taxon>
        <taxon>Pseudomonadati</taxon>
        <taxon>Thermodesulfobacteriota</taxon>
        <taxon>Desulfovibrionia</taxon>
        <taxon>Desulfovibrionales</taxon>
        <taxon>Desulfovibrionaceae</taxon>
        <taxon>Nitratidesulfovibrio</taxon>
    </lineage>
</organism>
<dbReference type="InterPro" id="IPR051676">
    <property type="entry name" value="UPF0053_domain"/>
</dbReference>
<evidence type="ECO:0000256" key="3">
    <source>
        <dbReference type="ARBA" id="ARBA00022692"/>
    </source>
</evidence>
<dbReference type="Gene3D" id="3.30.465.10">
    <property type="match status" value="1"/>
</dbReference>
<keyword evidence="2" id="KW-1003">Cell membrane</keyword>
<gene>
    <name evidence="13" type="ORF">KPS_001025</name>
</gene>
<dbReference type="Pfam" id="PF00571">
    <property type="entry name" value="CBS"/>
    <property type="match status" value="1"/>
</dbReference>
<dbReference type="InterPro" id="IPR002550">
    <property type="entry name" value="CNNM"/>
</dbReference>
<dbReference type="InterPro" id="IPR046342">
    <property type="entry name" value="CBS_dom_sf"/>
</dbReference>
<dbReference type="InterPro" id="IPR000644">
    <property type="entry name" value="CBS_dom"/>
</dbReference>
<feature type="domain" description="CBS" evidence="11">
    <location>
        <begin position="290"/>
        <end position="348"/>
    </location>
</feature>
<feature type="transmembrane region" description="Helical" evidence="10">
    <location>
        <begin position="12"/>
        <end position="34"/>
    </location>
</feature>
<dbReference type="PANTHER" id="PTHR43099:SF5">
    <property type="entry name" value="HLYC_CORC FAMILY TRANSPORTER"/>
    <property type="match status" value="1"/>
</dbReference>
<keyword evidence="5 9" id="KW-1133">Transmembrane helix</keyword>
<evidence type="ECO:0000259" key="12">
    <source>
        <dbReference type="PROSITE" id="PS51846"/>
    </source>
</evidence>
<dbReference type="EMBL" id="CP133659">
    <property type="protein sequence ID" value="WMW66454.1"/>
    <property type="molecule type" value="Genomic_DNA"/>
</dbReference>
<evidence type="ECO:0000259" key="11">
    <source>
        <dbReference type="PROSITE" id="PS51371"/>
    </source>
</evidence>
<name>A0ABY9R4S1_9BACT</name>
<proteinExistence type="predicted"/>
<reference evidence="13" key="1">
    <citation type="submission" date="2023-09" db="EMBL/GenBank/DDBJ databases">
        <authorList>
            <consortium name="CW5 consortium"/>
            <person name="Lu C.-W."/>
        </authorList>
    </citation>
    <scope>NUCLEOTIDE SEQUENCE</scope>
    <source>
        <strain evidence="13">KPS</strain>
    </source>
</reference>
<dbReference type="InterPro" id="IPR044751">
    <property type="entry name" value="Ion_transp-like_CBS"/>
</dbReference>
<evidence type="ECO:0000256" key="5">
    <source>
        <dbReference type="ARBA" id="ARBA00022989"/>
    </source>
</evidence>
<keyword evidence="6 8" id="KW-0129">CBS domain</keyword>
<accession>A0ABY9R4S1</accession>
<feature type="transmembrane region" description="Helical" evidence="10">
    <location>
        <begin position="106"/>
        <end position="126"/>
    </location>
</feature>
<dbReference type="PROSITE" id="PS51846">
    <property type="entry name" value="CNNM"/>
    <property type="match status" value="1"/>
</dbReference>
<evidence type="ECO:0000256" key="10">
    <source>
        <dbReference type="SAM" id="Phobius"/>
    </source>
</evidence>
<dbReference type="Pfam" id="PF01595">
    <property type="entry name" value="CNNM"/>
    <property type="match status" value="1"/>
</dbReference>
<dbReference type="PROSITE" id="PS51371">
    <property type="entry name" value="CBS"/>
    <property type="match status" value="1"/>
</dbReference>
<dbReference type="Pfam" id="PF03471">
    <property type="entry name" value="CorC_HlyC"/>
    <property type="match status" value="1"/>
</dbReference>
<dbReference type="SUPFAM" id="SSF54631">
    <property type="entry name" value="CBS-domain pair"/>
    <property type="match status" value="1"/>
</dbReference>